<evidence type="ECO:0000313" key="9">
    <source>
        <dbReference type="Proteomes" id="UP000324897"/>
    </source>
</evidence>
<comment type="caution">
    <text evidence="8">The sequence shown here is derived from an EMBL/GenBank/DDBJ whole genome shotgun (WGS) entry which is preliminary data.</text>
</comment>
<dbReference type="Gramene" id="TVU14504">
    <property type="protein sequence ID" value="TVU14504"/>
    <property type="gene ID" value="EJB05_37978"/>
</dbReference>
<dbReference type="InterPro" id="IPR005150">
    <property type="entry name" value="Cellulose_synth"/>
</dbReference>
<accession>A0A5J9TT25</accession>
<proteinExistence type="predicted"/>
<dbReference type="Pfam" id="PF03552">
    <property type="entry name" value="Cellulose_synt"/>
    <property type="match status" value="1"/>
</dbReference>
<keyword evidence="4" id="KW-0812">Transmembrane</keyword>
<dbReference type="EMBL" id="RWGY01000031">
    <property type="protein sequence ID" value="TVU14504.1"/>
    <property type="molecule type" value="Genomic_DNA"/>
</dbReference>
<evidence type="ECO:0000256" key="4">
    <source>
        <dbReference type="ARBA" id="ARBA00022692"/>
    </source>
</evidence>
<dbReference type="GO" id="GO:0071555">
    <property type="term" value="P:cell wall organization"/>
    <property type="evidence" value="ECO:0007669"/>
    <property type="project" value="UniProtKB-KW"/>
</dbReference>
<dbReference type="GO" id="GO:0016760">
    <property type="term" value="F:cellulose synthase (UDP-forming) activity"/>
    <property type="evidence" value="ECO:0007669"/>
    <property type="project" value="InterPro"/>
</dbReference>
<evidence type="ECO:0000256" key="1">
    <source>
        <dbReference type="ARBA" id="ARBA00004127"/>
    </source>
</evidence>
<sequence length="146" mass="16169">MTNAPIMLNMDCDMFTNNPKVIRHAMCLLLGFDDEVHSGFVQTPQKFYGALKDDPFGNQMEVHFKKLGFGIAGLQGMFDAGTGCFQRRKIIYGVPPDSIIDVDPSKIKCSPSYKELQTNLGGSEELIDSARSIISGDMFTRPIVDI</sequence>
<organism evidence="8 9">
    <name type="scientific">Eragrostis curvula</name>
    <name type="common">weeping love grass</name>
    <dbReference type="NCBI Taxonomy" id="38414"/>
    <lineage>
        <taxon>Eukaryota</taxon>
        <taxon>Viridiplantae</taxon>
        <taxon>Streptophyta</taxon>
        <taxon>Embryophyta</taxon>
        <taxon>Tracheophyta</taxon>
        <taxon>Spermatophyta</taxon>
        <taxon>Magnoliopsida</taxon>
        <taxon>Liliopsida</taxon>
        <taxon>Poales</taxon>
        <taxon>Poaceae</taxon>
        <taxon>PACMAD clade</taxon>
        <taxon>Chloridoideae</taxon>
        <taxon>Eragrostideae</taxon>
        <taxon>Eragrostidinae</taxon>
        <taxon>Eragrostis</taxon>
    </lineage>
</organism>
<evidence type="ECO:0000256" key="6">
    <source>
        <dbReference type="ARBA" id="ARBA00023136"/>
    </source>
</evidence>
<evidence type="ECO:0000256" key="7">
    <source>
        <dbReference type="ARBA" id="ARBA00023316"/>
    </source>
</evidence>
<keyword evidence="6" id="KW-0472">Membrane</keyword>
<evidence type="ECO:0000256" key="5">
    <source>
        <dbReference type="ARBA" id="ARBA00022989"/>
    </source>
</evidence>
<evidence type="ECO:0000256" key="2">
    <source>
        <dbReference type="ARBA" id="ARBA00022676"/>
    </source>
</evidence>
<evidence type="ECO:0000256" key="3">
    <source>
        <dbReference type="ARBA" id="ARBA00022679"/>
    </source>
</evidence>
<feature type="non-terminal residue" evidence="8">
    <location>
        <position position="1"/>
    </location>
</feature>
<dbReference type="GO" id="GO:0016020">
    <property type="term" value="C:membrane"/>
    <property type="evidence" value="ECO:0007669"/>
    <property type="project" value="InterPro"/>
</dbReference>
<keyword evidence="3" id="KW-0808">Transferase</keyword>
<keyword evidence="9" id="KW-1185">Reference proteome</keyword>
<dbReference type="AlphaFoldDB" id="A0A5J9TT25"/>
<reference evidence="8 9" key="1">
    <citation type="journal article" date="2019" name="Sci. Rep.">
        <title>A high-quality genome of Eragrostis curvula grass provides insights into Poaceae evolution and supports new strategies to enhance forage quality.</title>
        <authorList>
            <person name="Carballo J."/>
            <person name="Santos B.A.C.M."/>
            <person name="Zappacosta D."/>
            <person name="Garbus I."/>
            <person name="Selva J.P."/>
            <person name="Gallo C.A."/>
            <person name="Diaz A."/>
            <person name="Albertini E."/>
            <person name="Caccamo M."/>
            <person name="Echenique V."/>
        </authorList>
    </citation>
    <scope>NUCLEOTIDE SEQUENCE [LARGE SCALE GENOMIC DNA]</scope>
    <source>
        <strain evidence="9">cv. Victoria</strain>
        <tissue evidence="8">Leaf</tissue>
    </source>
</reference>
<protein>
    <submittedName>
        <fullName evidence="8">Uncharacterized protein</fullName>
    </submittedName>
</protein>
<evidence type="ECO:0000313" key="8">
    <source>
        <dbReference type="EMBL" id="TVU14504.1"/>
    </source>
</evidence>
<keyword evidence="5" id="KW-1133">Transmembrane helix</keyword>
<gene>
    <name evidence="8" type="ORF">EJB05_37978</name>
</gene>
<dbReference type="OrthoDB" id="673988at2759"/>
<comment type="subcellular location">
    <subcellularLocation>
        <location evidence="1">Endomembrane system</location>
        <topology evidence="1">Multi-pass membrane protein</topology>
    </subcellularLocation>
</comment>
<dbReference type="GO" id="GO:0030244">
    <property type="term" value="P:cellulose biosynthetic process"/>
    <property type="evidence" value="ECO:0007669"/>
    <property type="project" value="InterPro"/>
</dbReference>
<keyword evidence="2" id="KW-0328">Glycosyltransferase</keyword>
<dbReference type="PANTHER" id="PTHR13301">
    <property type="entry name" value="X-BOX TRANSCRIPTION FACTOR-RELATED"/>
    <property type="match status" value="1"/>
</dbReference>
<dbReference type="GO" id="GO:0012505">
    <property type="term" value="C:endomembrane system"/>
    <property type="evidence" value="ECO:0007669"/>
    <property type="project" value="UniProtKB-SubCell"/>
</dbReference>
<dbReference type="Gene3D" id="3.90.550.10">
    <property type="entry name" value="Spore Coat Polysaccharide Biosynthesis Protein SpsA, Chain A"/>
    <property type="match status" value="1"/>
</dbReference>
<dbReference type="Proteomes" id="UP000324897">
    <property type="component" value="Unassembled WGS sequence"/>
</dbReference>
<dbReference type="InterPro" id="IPR029044">
    <property type="entry name" value="Nucleotide-diphossugar_trans"/>
</dbReference>
<keyword evidence="7" id="KW-0961">Cell wall biogenesis/degradation</keyword>
<dbReference type="GO" id="GO:0071669">
    <property type="term" value="P:plant-type cell wall organization or biogenesis"/>
    <property type="evidence" value="ECO:0007669"/>
    <property type="project" value="UniProtKB-ARBA"/>
</dbReference>
<name>A0A5J9TT25_9POAL</name>